<evidence type="ECO:0000313" key="2">
    <source>
        <dbReference type="Proteomes" id="UP001066276"/>
    </source>
</evidence>
<accession>A0AAV7QWL6</accession>
<dbReference type="Proteomes" id="UP001066276">
    <property type="component" value="Chromosome 6"/>
</dbReference>
<proteinExistence type="predicted"/>
<sequence>MSSTLRSYLGACSLSSGAVLRAPYKGGIPLAALALSRGALGLPRDVACNAEALLRDLPRAPQEDDRVEEDCGGCHWTGYDEDHDEQLSLPLFQDARLHSQDASKECR</sequence>
<comment type="caution">
    <text evidence="1">The sequence shown here is derived from an EMBL/GenBank/DDBJ whole genome shotgun (WGS) entry which is preliminary data.</text>
</comment>
<name>A0AAV7QWL6_PLEWA</name>
<reference evidence="1" key="1">
    <citation type="journal article" date="2022" name="bioRxiv">
        <title>Sequencing and chromosome-scale assembly of the giantPleurodeles waltlgenome.</title>
        <authorList>
            <person name="Brown T."/>
            <person name="Elewa A."/>
            <person name="Iarovenko S."/>
            <person name="Subramanian E."/>
            <person name="Araus A.J."/>
            <person name="Petzold A."/>
            <person name="Susuki M."/>
            <person name="Suzuki K.-i.T."/>
            <person name="Hayashi T."/>
            <person name="Toyoda A."/>
            <person name="Oliveira C."/>
            <person name="Osipova E."/>
            <person name="Leigh N.D."/>
            <person name="Simon A."/>
            <person name="Yun M.H."/>
        </authorList>
    </citation>
    <scope>NUCLEOTIDE SEQUENCE</scope>
    <source>
        <strain evidence="1">20211129_DDA</strain>
        <tissue evidence="1">Liver</tissue>
    </source>
</reference>
<organism evidence="1 2">
    <name type="scientific">Pleurodeles waltl</name>
    <name type="common">Iberian ribbed newt</name>
    <dbReference type="NCBI Taxonomy" id="8319"/>
    <lineage>
        <taxon>Eukaryota</taxon>
        <taxon>Metazoa</taxon>
        <taxon>Chordata</taxon>
        <taxon>Craniata</taxon>
        <taxon>Vertebrata</taxon>
        <taxon>Euteleostomi</taxon>
        <taxon>Amphibia</taxon>
        <taxon>Batrachia</taxon>
        <taxon>Caudata</taxon>
        <taxon>Salamandroidea</taxon>
        <taxon>Salamandridae</taxon>
        <taxon>Pleurodelinae</taxon>
        <taxon>Pleurodeles</taxon>
    </lineage>
</organism>
<evidence type="ECO:0000313" key="1">
    <source>
        <dbReference type="EMBL" id="KAJ1143560.1"/>
    </source>
</evidence>
<gene>
    <name evidence="1" type="ORF">NDU88_009868</name>
</gene>
<protein>
    <submittedName>
        <fullName evidence="1">Uncharacterized protein</fullName>
    </submittedName>
</protein>
<dbReference type="AlphaFoldDB" id="A0AAV7QWL6"/>
<dbReference type="EMBL" id="JANPWB010000010">
    <property type="protein sequence ID" value="KAJ1143560.1"/>
    <property type="molecule type" value="Genomic_DNA"/>
</dbReference>
<keyword evidence="2" id="KW-1185">Reference proteome</keyword>